<dbReference type="Proteomes" id="UP000827892">
    <property type="component" value="Chromosome II"/>
</dbReference>
<dbReference type="EMBL" id="CP090892">
    <property type="protein sequence ID" value="ULU05013.1"/>
    <property type="molecule type" value="Genomic_DNA"/>
</dbReference>
<proteinExistence type="predicted"/>
<reference evidence="2 4" key="2">
    <citation type="submission" date="2022-05" db="EMBL/GenBank/DDBJ databases">
        <title>Chromosome-level reference genomes for two strains of Caenorhabditis briggsae: an improved platform for comparative genomics.</title>
        <authorList>
            <person name="Stevens L."/>
            <person name="Andersen E.C."/>
        </authorList>
    </citation>
    <scope>NUCLEOTIDE SEQUENCE [LARGE SCALE GENOMIC DNA]</scope>
    <source>
        <strain evidence="2">QX1410_ONT</strain>
        <tissue evidence="2">Whole-organism</tissue>
    </source>
</reference>
<evidence type="ECO:0000313" key="3">
    <source>
        <dbReference type="EMBL" id="UMM16981.1"/>
    </source>
</evidence>
<feature type="signal peptide" evidence="1">
    <location>
        <begin position="1"/>
        <end position="19"/>
    </location>
</feature>
<evidence type="ECO:0000313" key="5">
    <source>
        <dbReference type="Proteomes" id="UP000829354"/>
    </source>
</evidence>
<name>A0AAE9DJQ3_CAEBR</name>
<gene>
    <name evidence="2" type="ORF">L3Y34_017628</name>
    <name evidence="3" type="ORF">L5515_013764</name>
</gene>
<organism evidence="2 4">
    <name type="scientific">Caenorhabditis briggsae</name>
    <dbReference type="NCBI Taxonomy" id="6238"/>
    <lineage>
        <taxon>Eukaryota</taxon>
        <taxon>Metazoa</taxon>
        <taxon>Ecdysozoa</taxon>
        <taxon>Nematoda</taxon>
        <taxon>Chromadorea</taxon>
        <taxon>Rhabditida</taxon>
        <taxon>Rhabditina</taxon>
        <taxon>Rhabditomorpha</taxon>
        <taxon>Rhabditoidea</taxon>
        <taxon>Rhabditidae</taxon>
        <taxon>Peloderinae</taxon>
        <taxon>Caenorhabditis</taxon>
    </lineage>
</organism>
<accession>A0AAE9DJQ3</accession>
<keyword evidence="1" id="KW-0732">Signal</keyword>
<feature type="chain" id="PRO_5044706904" evidence="1">
    <location>
        <begin position="20"/>
        <end position="97"/>
    </location>
</feature>
<evidence type="ECO:0000256" key="1">
    <source>
        <dbReference type="SAM" id="SignalP"/>
    </source>
</evidence>
<dbReference type="EMBL" id="CP092621">
    <property type="protein sequence ID" value="UMM16981.1"/>
    <property type="molecule type" value="Genomic_DNA"/>
</dbReference>
<evidence type="ECO:0000313" key="4">
    <source>
        <dbReference type="Proteomes" id="UP000827892"/>
    </source>
</evidence>
<sequence>MRFLIFVCIINVLIDCIICYDCYKFSKSEFATIKSCVFGCEYEYKIKDGLNQKESGGCAEESSSPGCRQRGSKTVCMCADNHCNKQGYDMQDSSEEG</sequence>
<keyword evidence="5" id="KW-1185">Reference proteome</keyword>
<reference evidence="3 5" key="1">
    <citation type="submission" date="2022-04" db="EMBL/GenBank/DDBJ databases">
        <title>Chromosome-level reference genomes for two strains of Caenorhabditis briggsae: an improved platform for comparative genomics.</title>
        <authorList>
            <person name="Stevens L."/>
            <person name="Andersen E."/>
        </authorList>
    </citation>
    <scope>NUCLEOTIDE SEQUENCE [LARGE SCALE GENOMIC DNA]</scope>
    <source>
        <strain evidence="3">VX34</strain>
        <tissue evidence="3">Whole-organism</tissue>
    </source>
</reference>
<dbReference type="Proteomes" id="UP000829354">
    <property type="component" value="Chromosome II"/>
</dbReference>
<protein>
    <submittedName>
        <fullName evidence="2">Uncharacterized protein</fullName>
    </submittedName>
</protein>
<dbReference type="AlphaFoldDB" id="A0AAE9DJQ3"/>
<evidence type="ECO:0000313" key="2">
    <source>
        <dbReference type="EMBL" id="ULU05013.1"/>
    </source>
</evidence>